<dbReference type="Proteomes" id="UP000824071">
    <property type="component" value="Unassembled WGS sequence"/>
</dbReference>
<reference evidence="2" key="1">
    <citation type="submission" date="2020-10" db="EMBL/GenBank/DDBJ databases">
        <authorList>
            <person name="Gilroy R."/>
        </authorList>
    </citation>
    <scope>NUCLEOTIDE SEQUENCE</scope>
    <source>
        <strain evidence="2">ChiGjej1B1-19959</strain>
    </source>
</reference>
<dbReference type="CDD" id="cd00413">
    <property type="entry name" value="Glyco_hydrolase_16"/>
    <property type="match status" value="1"/>
</dbReference>
<dbReference type="PANTHER" id="PTHR10963">
    <property type="entry name" value="GLYCOSYL HYDROLASE-RELATED"/>
    <property type="match status" value="1"/>
</dbReference>
<proteinExistence type="predicted"/>
<dbReference type="PROSITE" id="PS51762">
    <property type="entry name" value="GH16_2"/>
    <property type="match status" value="1"/>
</dbReference>
<dbReference type="PANTHER" id="PTHR10963:SF60">
    <property type="entry name" value="GRAM-NEGATIVE BACTERIA-BINDING PROTEIN 1-RELATED"/>
    <property type="match status" value="1"/>
</dbReference>
<name>A0A9D1IGW9_9FIRM</name>
<keyword evidence="2" id="KW-0378">Hydrolase</keyword>
<evidence type="ECO:0000313" key="3">
    <source>
        <dbReference type="Proteomes" id="UP000824071"/>
    </source>
</evidence>
<dbReference type="InterPro" id="IPR000757">
    <property type="entry name" value="Beta-glucanase-like"/>
</dbReference>
<dbReference type="GO" id="GO:0005975">
    <property type="term" value="P:carbohydrate metabolic process"/>
    <property type="evidence" value="ECO:0007669"/>
    <property type="project" value="InterPro"/>
</dbReference>
<dbReference type="SUPFAM" id="SSF49899">
    <property type="entry name" value="Concanavalin A-like lectins/glucanases"/>
    <property type="match status" value="1"/>
</dbReference>
<dbReference type="Gene3D" id="2.60.120.200">
    <property type="match status" value="1"/>
</dbReference>
<sequence>MKRMVWLIVGAVLVVAGVAAVIVGVVSRPKADESWKEKGYDLSLPTLGEDGWYMVFEDDFEGDALNQNIRFGERYTGSREIWTTSPHAVRWESNDEKHPEYACWWCPELVEVRDGNAVIHARYEDDHACSGDCPAAGRFTGGIETRRIAGDNDNNKGTSDELLFAQAYGYFETRVKFPDADGLWSAFWLQSSNMRKVASEGVDGTEIDVFESAFRRSRQSKMGHALLWNGYGDFADSATIINTLDEDLYDGYHTFALKWTPEYYVFYIDGEPTWASAGGGVSKVKEFLRLTVEIDAGDGWGPHGQKIGQFSHEGDAAFYVDYVKVWQNENYERYIIDDDLFPGGLDLES</sequence>
<reference evidence="2" key="2">
    <citation type="journal article" date="2021" name="PeerJ">
        <title>Extensive microbial diversity within the chicken gut microbiome revealed by metagenomics and culture.</title>
        <authorList>
            <person name="Gilroy R."/>
            <person name="Ravi A."/>
            <person name="Getino M."/>
            <person name="Pursley I."/>
            <person name="Horton D.L."/>
            <person name="Alikhan N.F."/>
            <person name="Baker D."/>
            <person name="Gharbi K."/>
            <person name="Hall N."/>
            <person name="Watson M."/>
            <person name="Adriaenssens E.M."/>
            <person name="Foster-Nyarko E."/>
            <person name="Jarju S."/>
            <person name="Secka A."/>
            <person name="Antonio M."/>
            <person name="Oren A."/>
            <person name="Chaudhuri R.R."/>
            <person name="La Ragione R."/>
            <person name="Hildebrand F."/>
            <person name="Pallen M.J."/>
        </authorList>
    </citation>
    <scope>NUCLEOTIDE SEQUENCE</scope>
    <source>
        <strain evidence="2">ChiGjej1B1-19959</strain>
    </source>
</reference>
<evidence type="ECO:0000259" key="1">
    <source>
        <dbReference type="PROSITE" id="PS51762"/>
    </source>
</evidence>
<protein>
    <submittedName>
        <fullName evidence="2">Glycoside hydrolase family 16 protein</fullName>
    </submittedName>
</protein>
<dbReference type="InterPro" id="IPR013320">
    <property type="entry name" value="ConA-like_dom_sf"/>
</dbReference>
<gene>
    <name evidence="2" type="ORF">IAC53_04445</name>
</gene>
<feature type="domain" description="GH16" evidence="1">
    <location>
        <begin position="33"/>
        <end position="331"/>
    </location>
</feature>
<evidence type="ECO:0000313" key="2">
    <source>
        <dbReference type="EMBL" id="HIU35842.1"/>
    </source>
</evidence>
<dbReference type="EMBL" id="DVMW01000028">
    <property type="protein sequence ID" value="HIU35842.1"/>
    <property type="molecule type" value="Genomic_DNA"/>
</dbReference>
<organism evidence="2 3">
    <name type="scientific">Candidatus Fimenecus excrementigallinarum</name>
    <dbReference type="NCBI Taxonomy" id="2840816"/>
    <lineage>
        <taxon>Bacteria</taxon>
        <taxon>Bacillati</taxon>
        <taxon>Bacillota</taxon>
        <taxon>Clostridia</taxon>
        <taxon>Candidatus Fimenecus</taxon>
    </lineage>
</organism>
<dbReference type="AlphaFoldDB" id="A0A9D1IGW9"/>
<dbReference type="GO" id="GO:0004553">
    <property type="term" value="F:hydrolase activity, hydrolyzing O-glycosyl compounds"/>
    <property type="evidence" value="ECO:0007669"/>
    <property type="project" value="InterPro"/>
</dbReference>
<dbReference type="Pfam" id="PF00722">
    <property type="entry name" value="Glyco_hydro_16"/>
    <property type="match status" value="1"/>
</dbReference>
<dbReference type="InterPro" id="IPR050546">
    <property type="entry name" value="Glycosyl_Hydrlase_16"/>
</dbReference>
<comment type="caution">
    <text evidence="2">The sequence shown here is derived from an EMBL/GenBank/DDBJ whole genome shotgun (WGS) entry which is preliminary data.</text>
</comment>
<accession>A0A9D1IGW9</accession>